<dbReference type="GO" id="GO:0005737">
    <property type="term" value="C:cytoplasm"/>
    <property type="evidence" value="ECO:0007669"/>
    <property type="project" value="TreeGrafter"/>
</dbReference>
<dbReference type="InterPro" id="IPR011022">
    <property type="entry name" value="Arrestin_C-like"/>
</dbReference>
<dbReference type="Pfam" id="PF00339">
    <property type="entry name" value="Arrestin_N"/>
    <property type="match status" value="1"/>
</dbReference>
<dbReference type="InterPro" id="IPR011021">
    <property type="entry name" value="Arrestin-like_N"/>
</dbReference>
<dbReference type="EMBL" id="JAZGQO010000007">
    <property type="protein sequence ID" value="KAK6182834.1"/>
    <property type="molecule type" value="Genomic_DNA"/>
</dbReference>
<reference evidence="3 4" key="1">
    <citation type="submission" date="2024-01" db="EMBL/GenBank/DDBJ databases">
        <title>The genome of the rayed Mediterranean limpet Patella caerulea (Linnaeus, 1758).</title>
        <authorList>
            <person name="Anh-Thu Weber A."/>
            <person name="Halstead-Nussloch G."/>
        </authorList>
    </citation>
    <scope>NUCLEOTIDE SEQUENCE [LARGE SCALE GENOMIC DNA]</scope>
    <source>
        <strain evidence="3">AATW-2023a</strain>
        <tissue evidence="3">Whole specimen</tissue>
    </source>
</reference>
<organism evidence="3 4">
    <name type="scientific">Patella caerulea</name>
    <name type="common">Rayed Mediterranean limpet</name>
    <dbReference type="NCBI Taxonomy" id="87958"/>
    <lineage>
        <taxon>Eukaryota</taxon>
        <taxon>Metazoa</taxon>
        <taxon>Spiralia</taxon>
        <taxon>Lophotrochozoa</taxon>
        <taxon>Mollusca</taxon>
        <taxon>Gastropoda</taxon>
        <taxon>Patellogastropoda</taxon>
        <taxon>Patelloidea</taxon>
        <taxon>Patellidae</taxon>
        <taxon>Patella</taxon>
    </lineage>
</organism>
<name>A0AAN8PUK0_PATCE</name>
<comment type="similarity">
    <text evidence="1">Belongs to the arrestin family.</text>
</comment>
<dbReference type="AlphaFoldDB" id="A0AAN8PUK0"/>
<proteinExistence type="inferred from homology"/>
<dbReference type="InterPro" id="IPR050357">
    <property type="entry name" value="Arrestin_domain-protein"/>
</dbReference>
<dbReference type="PANTHER" id="PTHR11188">
    <property type="entry name" value="ARRESTIN DOMAIN CONTAINING PROTEIN"/>
    <property type="match status" value="1"/>
</dbReference>
<evidence type="ECO:0000313" key="4">
    <source>
        <dbReference type="Proteomes" id="UP001347796"/>
    </source>
</evidence>
<dbReference type="SUPFAM" id="SSF81296">
    <property type="entry name" value="E set domains"/>
    <property type="match status" value="2"/>
</dbReference>
<gene>
    <name evidence="3" type="ORF">SNE40_010426</name>
</gene>
<dbReference type="Pfam" id="PF02752">
    <property type="entry name" value="Arrestin_C"/>
    <property type="match status" value="1"/>
</dbReference>
<dbReference type="GO" id="GO:0015031">
    <property type="term" value="P:protein transport"/>
    <property type="evidence" value="ECO:0007669"/>
    <property type="project" value="TreeGrafter"/>
</dbReference>
<dbReference type="PANTHER" id="PTHR11188:SF176">
    <property type="entry name" value="ARRESTIN DOMAIN-CONTAINING PROTEIN 1"/>
    <property type="match status" value="1"/>
</dbReference>
<sequence>MGSLSTFEVIIFNHNGVCEPGDKLEGEVIVENTRPMKIKEIRLESSGIAHVHWVDTRNAEGSVEPESADEQYYKCTETLFPQQEENVVPNSLRIGDGYHELQPGHHSFPFKFPIPPKLPCSFEGPYGHVRYFLKAIIEKPWKLKVNTRPFTVKSRLDLNNIPHCSEELVKSSNIQLSSILFSTGSCFASLHLSKRGFIPGEEIPVNIFIKNDSKLNIRSCTLALKMILHYETPSQSRRTTINLAKVKLDKVRAESTSDTFNNSLRIPADLPPNLNGCGLINVRYVLLLKMKPSFMSLSCLKIPVEIVIGTIPINPSTLSLSHPPPSYIEVMTSESNALPNYQDAIITYPVAPL</sequence>
<accession>A0AAN8PUK0</accession>
<dbReference type="Proteomes" id="UP001347796">
    <property type="component" value="Unassembled WGS sequence"/>
</dbReference>
<dbReference type="InterPro" id="IPR014752">
    <property type="entry name" value="Arrestin-like_C"/>
</dbReference>
<feature type="domain" description="Arrestin C-terminal-like" evidence="2">
    <location>
        <begin position="182"/>
        <end position="313"/>
    </location>
</feature>
<evidence type="ECO:0000256" key="1">
    <source>
        <dbReference type="ARBA" id="ARBA00005298"/>
    </source>
</evidence>
<protein>
    <recommendedName>
        <fullName evidence="2">Arrestin C-terminal-like domain-containing protein</fullName>
    </recommendedName>
</protein>
<evidence type="ECO:0000259" key="2">
    <source>
        <dbReference type="SMART" id="SM01017"/>
    </source>
</evidence>
<dbReference type="Gene3D" id="2.60.40.640">
    <property type="match status" value="2"/>
</dbReference>
<dbReference type="SMART" id="SM01017">
    <property type="entry name" value="Arrestin_C"/>
    <property type="match status" value="1"/>
</dbReference>
<keyword evidence="4" id="KW-1185">Reference proteome</keyword>
<comment type="caution">
    <text evidence="3">The sequence shown here is derived from an EMBL/GenBank/DDBJ whole genome shotgun (WGS) entry which is preliminary data.</text>
</comment>
<evidence type="ECO:0000313" key="3">
    <source>
        <dbReference type="EMBL" id="KAK6182834.1"/>
    </source>
</evidence>
<dbReference type="InterPro" id="IPR014756">
    <property type="entry name" value="Ig_E-set"/>
</dbReference>